<comment type="caution">
    <text evidence="3">The sequence shown here is derived from an EMBL/GenBank/DDBJ whole genome shotgun (WGS) entry which is preliminary data.</text>
</comment>
<name>A0ABS5PE62_9FLAO</name>
<evidence type="ECO:0000313" key="4">
    <source>
        <dbReference type="Proteomes" id="UP000722625"/>
    </source>
</evidence>
<reference evidence="3 4" key="1">
    <citation type="journal article" date="2018" name="Int. J. Syst. Evol. Microbiol.">
        <title>Flavobacterium chryseum sp. nov. and Flavobacterium psychroterrae sp. nov., novel environmental bacteria isolated from Antarctica.</title>
        <authorList>
            <person name="Kralova S."/>
            <person name="Svec P."/>
            <person name="Busse H.J."/>
            <person name="Stankova E."/>
            <person name="Vaczi P."/>
            <person name="Sedlacek I."/>
        </authorList>
    </citation>
    <scope>NUCLEOTIDE SEQUENCE [LARGE SCALE GENOMIC DNA]</scope>
    <source>
        <strain evidence="3 4">CCM 8827</strain>
    </source>
</reference>
<accession>A0ABS5PE62</accession>
<dbReference type="EMBL" id="JAGYVZ010000015">
    <property type="protein sequence ID" value="MBS7232569.1"/>
    <property type="molecule type" value="Genomic_DNA"/>
</dbReference>
<sequence length="178" mass="20345">MKSIPNFLFILFLILSFSACANKEKPVEEKESSETDIALQTNQKEESMEGFYETQPDENNTGECKISVEIKKEKNGYSYFLKTNLRKLKGNARFTTNESGEKYIVLEGIKWDEFEGDISHEEESDSITDSETKELEIPTGINAGYVKDTLTIQNYGNAMNSYTKISECGRKYIQLIKK</sequence>
<protein>
    <recommendedName>
        <fullName evidence="5">Lipoprotein</fullName>
    </recommendedName>
</protein>
<evidence type="ECO:0000256" key="2">
    <source>
        <dbReference type="SAM" id="SignalP"/>
    </source>
</evidence>
<dbReference type="RefSeq" id="WP_213302836.1">
    <property type="nucleotide sequence ID" value="NZ_JAGYVZ010000015.1"/>
</dbReference>
<evidence type="ECO:0008006" key="5">
    <source>
        <dbReference type="Google" id="ProtNLM"/>
    </source>
</evidence>
<feature type="signal peptide" evidence="2">
    <location>
        <begin position="1"/>
        <end position="21"/>
    </location>
</feature>
<keyword evidence="2" id="KW-0732">Signal</keyword>
<dbReference type="PROSITE" id="PS51257">
    <property type="entry name" value="PROKAR_LIPOPROTEIN"/>
    <property type="match status" value="1"/>
</dbReference>
<organism evidence="3 4">
    <name type="scientific">Flavobacterium psychroterrae</name>
    <dbReference type="NCBI Taxonomy" id="2133767"/>
    <lineage>
        <taxon>Bacteria</taxon>
        <taxon>Pseudomonadati</taxon>
        <taxon>Bacteroidota</taxon>
        <taxon>Flavobacteriia</taxon>
        <taxon>Flavobacteriales</taxon>
        <taxon>Flavobacteriaceae</taxon>
        <taxon>Flavobacterium</taxon>
    </lineage>
</organism>
<gene>
    <name evidence="3" type="ORF">KHA90_16240</name>
</gene>
<dbReference type="Proteomes" id="UP000722625">
    <property type="component" value="Unassembled WGS sequence"/>
</dbReference>
<feature type="chain" id="PRO_5047057609" description="Lipoprotein" evidence="2">
    <location>
        <begin position="22"/>
        <end position="178"/>
    </location>
</feature>
<feature type="region of interest" description="Disordered" evidence="1">
    <location>
        <begin position="26"/>
        <end position="46"/>
    </location>
</feature>
<keyword evidence="4" id="KW-1185">Reference proteome</keyword>
<proteinExistence type="predicted"/>
<evidence type="ECO:0000313" key="3">
    <source>
        <dbReference type="EMBL" id="MBS7232569.1"/>
    </source>
</evidence>
<evidence type="ECO:0000256" key="1">
    <source>
        <dbReference type="SAM" id="MobiDB-lite"/>
    </source>
</evidence>